<feature type="transmembrane region" description="Helical" evidence="1">
    <location>
        <begin position="485"/>
        <end position="508"/>
    </location>
</feature>
<dbReference type="EMBL" id="MU070403">
    <property type="protein sequence ID" value="KAF5827901.1"/>
    <property type="molecule type" value="Genomic_DNA"/>
</dbReference>
<evidence type="ECO:0000313" key="4">
    <source>
        <dbReference type="Proteomes" id="UP000815325"/>
    </source>
</evidence>
<feature type="transmembrane region" description="Helical" evidence="1">
    <location>
        <begin position="528"/>
        <end position="549"/>
    </location>
</feature>
<feature type="transmembrane region" description="Helical" evidence="1">
    <location>
        <begin position="414"/>
        <end position="434"/>
    </location>
</feature>
<organism evidence="3 4">
    <name type="scientific">Dunaliella salina</name>
    <name type="common">Green alga</name>
    <name type="synonym">Protococcus salinus</name>
    <dbReference type="NCBI Taxonomy" id="3046"/>
    <lineage>
        <taxon>Eukaryota</taxon>
        <taxon>Viridiplantae</taxon>
        <taxon>Chlorophyta</taxon>
        <taxon>core chlorophytes</taxon>
        <taxon>Chlorophyceae</taxon>
        <taxon>CS clade</taxon>
        <taxon>Chlamydomonadales</taxon>
        <taxon>Dunaliellaceae</taxon>
        <taxon>Dunaliella</taxon>
    </lineage>
</organism>
<keyword evidence="4" id="KW-1185">Reference proteome</keyword>
<evidence type="ECO:0000256" key="1">
    <source>
        <dbReference type="SAM" id="Phobius"/>
    </source>
</evidence>
<feature type="chain" id="PRO_5045633765" evidence="2">
    <location>
        <begin position="19"/>
        <end position="810"/>
    </location>
</feature>
<dbReference type="PANTHER" id="PTHR21274:SF0">
    <property type="entry name" value="MECKELIN"/>
    <property type="match status" value="1"/>
</dbReference>
<keyword evidence="1" id="KW-0812">Transmembrane</keyword>
<feature type="transmembrane region" description="Helical" evidence="1">
    <location>
        <begin position="370"/>
        <end position="394"/>
    </location>
</feature>
<proteinExistence type="predicted"/>
<dbReference type="PANTHER" id="PTHR21274">
    <property type="entry name" value="MECKELIN"/>
    <property type="match status" value="1"/>
</dbReference>
<keyword evidence="1" id="KW-1133">Transmembrane helix</keyword>
<feature type="transmembrane region" description="Helical" evidence="1">
    <location>
        <begin position="327"/>
        <end position="349"/>
    </location>
</feature>
<accession>A0ABQ7FZX5</accession>
<dbReference type="Pfam" id="PF09773">
    <property type="entry name" value="Meckelin"/>
    <property type="match status" value="1"/>
</dbReference>
<dbReference type="Proteomes" id="UP000815325">
    <property type="component" value="Unassembled WGS sequence"/>
</dbReference>
<reference evidence="3" key="1">
    <citation type="submission" date="2017-08" db="EMBL/GenBank/DDBJ databases">
        <authorList>
            <person name="Polle J.E."/>
            <person name="Barry K."/>
            <person name="Cushman J."/>
            <person name="Schmutz J."/>
            <person name="Tran D."/>
            <person name="Hathwaick L.T."/>
            <person name="Yim W.C."/>
            <person name="Jenkins J."/>
            <person name="Mckie-Krisberg Z.M."/>
            <person name="Prochnik S."/>
            <person name="Lindquist E."/>
            <person name="Dockter R.B."/>
            <person name="Adam C."/>
            <person name="Molina H."/>
            <person name="Bunkerborg J."/>
            <person name="Jin E."/>
            <person name="Buchheim M."/>
            <person name="Magnuson J."/>
        </authorList>
    </citation>
    <scope>NUCLEOTIDE SEQUENCE</scope>
    <source>
        <strain evidence="3">CCAP 19/18</strain>
    </source>
</reference>
<feature type="transmembrane region" description="Helical" evidence="1">
    <location>
        <begin position="755"/>
        <end position="783"/>
    </location>
</feature>
<keyword evidence="1" id="KW-0472">Membrane</keyword>
<comment type="caution">
    <text evidence="3">The sequence shown here is derived from an EMBL/GenBank/DDBJ whole genome shotgun (WGS) entry which is preliminary data.</text>
</comment>
<sequence length="810" mass="91125">MAPSLTCSCFAWLVRTQASFPSTTVSGSVPLAVLLGPSARACLEGQSRSACNAVANLCVLQLYSRDRGACRVYSSLVSVLATDSSTAEGPRPATGPLPWLFYTGDQYLEDDVGLKVHFGDGDVDTIESSERVTKFTFILSAYALNGTWLGFHEWQKHFQLCGIHTDEGELWRNFGWEYRNDCDVNLSDVLEEMPKTREPVFYDAFLRTGTDTLYPIPVKVTNFDESAGNSGDEGAVRRFFYIDGALGTSQGSSPNSAEFQVVQYPSTFRLVITQRPDPTDEIFPPQIFITYTSQQVNSGQEPSTPSRVEFSVEYLNGGNLEESFDNAFHIMLIVFLVAIAFPVICWKILRAYKRSKGARNDQGLFIYMSVALIDAATFALFLVVGLVGLYQLILYKLQAAVFFMIPRDEDLVNFRATVIVAIVGQAVGLLYMLWKQVTVDVFFLDWERPRKVLSRDGRGEEDADVSAWRLLLIANKFADLQTVRVTCPAFTLLMMVLILIGANVQNAGEITPKQGDFDNTYRTTQPSIVLRWGIQTAFFLVLFLGQYLFRRLLYFPYVSNPITNFVDLMYLANISAIILDDRHVGSYIHGRNNAQHANTTLRGLNNELDKESEGLVAHRGFVPTYQGSREKCENQVFQIYITEAVRRQYEATMTQRLAQVQHEARIRQGQMLTFLKGTGKPEEAMLAANDDVSALFREMINDVERNYATQVVDPSYPQLLLQLPPEASTYNTVFVHDYFRSFTETMFIGNEVRLFVFEALFFMAVDLALNNAAVTALITYVMVRVVALVRKAFGILNISQKTTIDLHFLV</sequence>
<name>A0ABQ7FZX5_DUNSA</name>
<protein>
    <submittedName>
        <fullName evidence="3">Meckelin</fullName>
    </submittedName>
</protein>
<feature type="signal peptide" evidence="2">
    <location>
        <begin position="1"/>
        <end position="18"/>
    </location>
</feature>
<dbReference type="InterPro" id="IPR019170">
    <property type="entry name" value="Meckelin"/>
</dbReference>
<gene>
    <name evidence="3" type="ORF">DUNSADRAFT_18549</name>
</gene>
<keyword evidence="2" id="KW-0732">Signal</keyword>
<evidence type="ECO:0000256" key="2">
    <source>
        <dbReference type="SAM" id="SignalP"/>
    </source>
</evidence>
<evidence type="ECO:0000313" key="3">
    <source>
        <dbReference type="EMBL" id="KAF5827901.1"/>
    </source>
</evidence>